<sequence length="449" mass="47217">MSVPRIPLSVAGPGWRGWLIWGVGVAAYMLAVVNRSSLSAVGVDAAERFGADAATLSLFAVVQLAVYGGMQIPIGLLLDRYGARPIITIGMLLMAAGQLTLAFSPSVGVAIVARMLLGAGDAAVFPAVLRLVATWFPAQRAPLMSQMTGLVGQAGQLLALAPLAALLHATSWEVVFGGIAGLCVLFGILVYVVVRNHPPEVGADVSVDTHTGAIQVVRSSIDTGVGIRAAWAHPGTRLAFWSHFTAPFAGTAFVLLWGMPFLTAGEGLDKGHAAGILSTYVLIGMVLGPVMGDLSRRVPHLRSRALVLPAIAVQAVAWIVVIAWPGLAPLWLLYGLAFALAMGGPASMIAFDHARTHNPAHRLSTATGITNVGGFLAALVAIFAIGVALDLQGAGTPSTYRLDAFRLAFLTQFPLWILGWTFIVIERRKTRVLIGMDEPRRPRRAPSGS</sequence>
<proteinExistence type="predicted"/>
<feature type="transmembrane region" description="Helical" evidence="5">
    <location>
        <begin position="238"/>
        <end position="259"/>
    </location>
</feature>
<dbReference type="PANTHER" id="PTHR43184">
    <property type="entry name" value="MAJOR FACILITATOR SUPERFAMILY TRANSPORTER 16, ISOFORM B"/>
    <property type="match status" value="1"/>
</dbReference>
<keyword evidence="2 5" id="KW-0812">Transmembrane</keyword>
<dbReference type="InterPro" id="IPR020846">
    <property type="entry name" value="MFS_dom"/>
</dbReference>
<evidence type="ECO:0000313" key="8">
    <source>
        <dbReference type="Proteomes" id="UP001142291"/>
    </source>
</evidence>
<evidence type="ECO:0000256" key="5">
    <source>
        <dbReference type="SAM" id="Phobius"/>
    </source>
</evidence>
<evidence type="ECO:0000256" key="1">
    <source>
        <dbReference type="ARBA" id="ARBA00004651"/>
    </source>
</evidence>
<gene>
    <name evidence="7" type="ORF">GCM10017591_18690</name>
</gene>
<dbReference type="PROSITE" id="PS50850">
    <property type="entry name" value="MFS"/>
    <property type="match status" value="1"/>
</dbReference>
<evidence type="ECO:0000256" key="3">
    <source>
        <dbReference type="ARBA" id="ARBA00022989"/>
    </source>
</evidence>
<feature type="transmembrane region" description="Helical" evidence="5">
    <location>
        <begin position="405"/>
        <end position="425"/>
    </location>
</feature>
<feature type="transmembrane region" description="Helical" evidence="5">
    <location>
        <begin position="90"/>
        <end position="113"/>
    </location>
</feature>
<evidence type="ECO:0000313" key="7">
    <source>
        <dbReference type="EMBL" id="GLJ95806.1"/>
    </source>
</evidence>
<dbReference type="Pfam" id="PF07690">
    <property type="entry name" value="MFS_1"/>
    <property type="match status" value="1"/>
</dbReference>
<dbReference type="InterPro" id="IPR036259">
    <property type="entry name" value="MFS_trans_sf"/>
</dbReference>
<feature type="transmembrane region" description="Helical" evidence="5">
    <location>
        <begin position="331"/>
        <end position="351"/>
    </location>
</feature>
<feature type="transmembrane region" description="Helical" evidence="5">
    <location>
        <begin position="175"/>
        <end position="194"/>
    </location>
</feature>
<keyword evidence="8" id="KW-1185">Reference proteome</keyword>
<accession>A0A9W6M6F0</accession>
<keyword evidence="3 5" id="KW-1133">Transmembrane helix</keyword>
<dbReference type="Gene3D" id="1.20.1250.20">
    <property type="entry name" value="MFS general substrate transporter like domains"/>
    <property type="match status" value="2"/>
</dbReference>
<feature type="transmembrane region" description="Helical" evidence="5">
    <location>
        <begin position="15"/>
        <end position="33"/>
    </location>
</feature>
<dbReference type="InterPro" id="IPR011701">
    <property type="entry name" value="MFS"/>
</dbReference>
<dbReference type="GO" id="GO:0022857">
    <property type="term" value="F:transmembrane transporter activity"/>
    <property type="evidence" value="ECO:0007669"/>
    <property type="project" value="InterPro"/>
</dbReference>
<evidence type="ECO:0000256" key="4">
    <source>
        <dbReference type="ARBA" id="ARBA00023136"/>
    </source>
</evidence>
<dbReference type="CDD" id="cd06174">
    <property type="entry name" value="MFS"/>
    <property type="match status" value="1"/>
</dbReference>
<reference evidence="7" key="1">
    <citation type="journal article" date="2014" name="Int. J. Syst. Evol. Microbiol.">
        <title>Complete genome sequence of Corynebacterium casei LMG S-19264T (=DSM 44701T), isolated from a smear-ripened cheese.</title>
        <authorList>
            <consortium name="US DOE Joint Genome Institute (JGI-PGF)"/>
            <person name="Walter F."/>
            <person name="Albersmeier A."/>
            <person name="Kalinowski J."/>
            <person name="Ruckert C."/>
        </authorList>
    </citation>
    <scope>NUCLEOTIDE SEQUENCE</scope>
    <source>
        <strain evidence="7">VKM Ac-1940</strain>
    </source>
</reference>
<feature type="transmembrane region" description="Helical" evidence="5">
    <location>
        <begin position="271"/>
        <end position="294"/>
    </location>
</feature>
<dbReference type="EMBL" id="BSER01000009">
    <property type="protein sequence ID" value="GLJ95806.1"/>
    <property type="molecule type" value="Genomic_DNA"/>
</dbReference>
<comment type="caution">
    <text evidence="7">The sequence shown here is derived from an EMBL/GenBank/DDBJ whole genome shotgun (WGS) entry which is preliminary data.</text>
</comment>
<evidence type="ECO:0000256" key="2">
    <source>
        <dbReference type="ARBA" id="ARBA00022692"/>
    </source>
</evidence>
<feature type="domain" description="Major facilitator superfamily (MFS) profile" evidence="6">
    <location>
        <begin position="20"/>
        <end position="431"/>
    </location>
</feature>
<keyword evidence="4 5" id="KW-0472">Membrane</keyword>
<protein>
    <submittedName>
        <fullName evidence="7">MFS transporter</fullName>
    </submittedName>
</protein>
<feature type="transmembrane region" description="Helical" evidence="5">
    <location>
        <begin position="363"/>
        <end position="385"/>
    </location>
</feature>
<feature type="transmembrane region" description="Helical" evidence="5">
    <location>
        <begin position="119"/>
        <end position="138"/>
    </location>
</feature>
<feature type="transmembrane region" description="Helical" evidence="5">
    <location>
        <begin position="53"/>
        <end position="78"/>
    </location>
</feature>
<reference evidence="7" key="2">
    <citation type="submission" date="2023-01" db="EMBL/GenBank/DDBJ databases">
        <authorList>
            <person name="Sun Q."/>
            <person name="Evtushenko L."/>
        </authorList>
    </citation>
    <scope>NUCLEOTIDE SEQUENCE</scope>
    <source>
        <strain evidence="7">VKM Ac-1940</strain>
    </source>
</reference>
<dbReference type="Proteomes" id="UP001142291">
    <property type="component" value="Unassembled WGS sequence"/>
</dbReference>
<dbReference type="SUPFAM" id="SSF103473">
    <property type="entry name" value="MFS general substrate transporter"/>
    <property type="match status" value="1"/>
</dbReference>
<dbReference type="GO" id="GO:0005886">
    <property type="term" value="C:plasma membrane"/>
    <property type="evidence" value="ECO:0007669"/>
    <property type="project" value="UniProtKB-SubCell"/>
</dbReference>
<name>A0A9W6M6F0_9MICO</name>
<organism evidence="7 8">
    <name type="scientific">Microbacterium dextranolyticum</name>
    <dbReference type="NCBI Taxonomy" id="36806"/>
    <lineage>
        <taxon>Bacteria</taxon>
        <taxon>Bacillati</taxon>
        <taxon>Actinomycetota</taxon>
        <taxon>Actinomycetes</taxon>
        <taxon>Micrococcales</taxon>
        <taxon>Microbacteriaceae</taxon>
        <taxon>Microbacterium</taxon>
    </lineage>
</organism>
<dbReference type="PANTHER" id="PTHR43184:SF12">
    <property type="entry name" value="SUGAR PHOSPHATE EXCHANGER 3"/>
    <property type="match status" value="1"/>
</dbReference>
<comment type="subcellular location">
    <subcellularLocation>
        <location evidence="1">Cell membrane</location>
        <topology evidence="1">Multi-pass membrane protein</topology>
    </subcellularLocation>
</comment>
<evidence type="ECO:0000259" key="6">
    <source>
        <dbReference type="PROSITE" id="PS50850"/>
    </source>
</evidence>
<feature type="transmembrane region" description="Helical" evidence="5">
    <location>
        <begin position="306"/>
        <end position="325"/>
    </location>
</feature>
<dbReference type="AlphaFoldDB" id="A0A9W6M6F0"/>